<keyword evidence="1" id="KW-0175">Coiled coil</keyword>
<name>A0A1Y3ATN7_EURMA</name>
<reference evidence="2 3" key="1">
    <citation type="submission" date="2017-03" db="EMBL/GenBank/DDBJ databases">
        <title>Genome Survey of Euroglyphus maynei.</title>
        <authorList>
            <person name="Arlian L.G."/>
            <person name="Morgan M.S."/>
            <person name="Rider S.D."/>
        </authorList>
    </citation>
    <scope>NUCLEOTIDE SEQUENCE [LARGE SCALE GENOMIC DNA]</scope>
    <source>
        <strain evidence="2">Arlian Lab</strain>
        <tissue evidence="2">Whole body</tissue>
    </source>
</reference>
<dbReference type="EMBL" id="MUJZ01065279">
    <property type="protein sequence ID" value="OTF70535.1"/>
    <property type="molecule type" value="Genomic_DNA"/>
</dbReference>
<proteinExistence type="predicted"/>
<organism evidence="2 3">
    <name type="scientific">Euroglyphus maynei</name>
    <name type="common">Mayne's house dust mite</name>
    <dbReference type="NCBI Taxonomy" id="6958"/>
    <lineage>
        <taxon>Eukaryota</taxon>
        <taxon>Metazoa</taxon>
        <taxon>Ecdysozoa</taxon>
        <taxon>Arthropoda</taxon>
        <taxon>Chelicerata</taxon>
        <taxon>Arachnida</taxon>
        <taxon>Acari</taxon>
        <taxon>Acariformes</taxon>
        <taxon>Sarcoptiformes</taxon>
        <taxon>Astigmata</taxon>
        <taxon>Psoroptidia</taxon>
        <taxon>Analgoidea</taxon>
        <taxon>Pyroglyphidae</taxon>
        <taxon>Pyroglyphinae</taxon>
        <taxon>Euroglyphus</taxon>
    </lineage>
</organism>
<dbReference type="OrthoDB" id="6513486at2759"/>
<sequence>DLDKTNELLKEEQKKYSRIQIENDQKTTILEQIQQENRDLKKKNDKLNELVQIGVQTYQEENRKVLDLEQRLASCKPLNSNGDNNACPTTTNGN</sequence>
<protein>
    <submittedName>
        <fullName evidence="2">Uncharacterized protein</fullName>
    </submittedName>
</protein>
<evidence type="ECO:0000313" key="2">
    <source>
        <dbReference type="EMBL" id="OTF70535.1"/>
    </source>
</evidence>
<comment type="caution">
    <text evidence="2">The sequence shown here is derived from an EMBL/GenBank/DDBJ whole genome shotgun (WGS) entry which is preliminary data.</text>
</comment>
<gene>
    <name evidence="2" type="ORF">BLA29_011360</name>
</gene>
<dbReference type="AlphaFoldDB" id="A0A1Y3ATN7"/>
<feature type="coiled-coil region" evidence="1">
    <location>
        <begin position="2"/>
        <end position="53"/>
    </location>
</feature>
<evidence type="ECO:0000313" key="3">
    <source>
        <dbReference type="Proteomes" id="UP000194236"/>
    </source>
</evidence>
<feature type="non-terminal residue" evidence="2">
    <location>
        <position position="1"/>
    </location>
</feature>
<keyword evidence="3" id="KW-1185">Reference proteome</keyword>
<dbReference type="Proteomes" id="UP000194236">
    <property type="component" value="Unassembled WGS sequence"/>
</dbReference>
<accession>A0A1Y3ATN7</accession>
<evidence type="ECO:0000256" key="1">
    <source>
        <dbReference type="SAM" id="Coils"/>
    </source>
</evidence>